<gene>
    <name evidence="9" type="ORF">Rhopal_000301-T1</name>
</gene>
<comment type="similarity">
    <text evidence="2">Belongs to the TFP11/STIP family.</text>
</comment>
<keyword evidence="10" id="KW-1185">Reference proteome</keyword>
<evidence type="ECO:0000313" key="10">
    <source>
        <dbReference type="Proteomes" id="UP001342314"/>
    </source>
</evidence>
<feature type="compositionally biased region" description="Basic and acidic residues" evidence="7">
    <location>
        <begin position="444"/>
        <end position="462"/>
    </location>
</feature>
<feature type="compositionally biased region" description="Gly residues" evidence="7">
    <location>
        <begin position="280"/>
        <end position="293"/>
    </location>
</feature>
<keyword evidence="6" id="KW-0539">Nucleus</keyword>
<keyword evidence="4" id="KW-0747">Spliceosome</keyword>
<evidence type="ECO:0000256" key="5">
    <source>
        <dbReference type="ARBA" id="ARBA00023187"/>
    </source>
</evidence>
<evidence type="ECO:0000256" key="2">
    <source>
        <dbReference type="ARBA" id="ARBA00010900"/>
    </source>
</evidence>
<dbReference type="InterPro" id="IPR000467">
    <property type="entry name" value="G_patch_dom"/>
</dbReference>
<comment type="caution">
    <text evidence="9">The sequence shown here is derived from an EMBL/GenBank/DDBJ whole genome shotgun (WGS) entry which is preliminary data.</text>
</comment>
<feature type="region of interest" description="Disordered" evidence="7">
    <location>
        <begin position="1008"/>
        <end position="1040"/>
    </location>
</feature>
<proteinExistence type="inferred from homology"/>
<organism evidence="9 10">
    <name type="scientific">Rhodotorula paludigena</name>
    <dbReference type="NCBI Taxonomy" id="86838"/>
    <lineage>
        <taxon>Eukaryota</taxon>
        <taxon>Fungi</taxon>
        <taxon>Dikarya</taxon>
        <taxon>Basidiomycota</taxon>
        <taxon>Pucciniomycotina</taxon>
        <taxon>Microbotryomycetes</taxon>
        <taxon>Sporidiobolales</taxon>
        <taxon>Sporidiobolaceae</taxon>
        <taxon>Rhodotorula</taxon>
    </lineage>
</organism>
<feature type="domain" description="G-patch" evidence="8">
    <location>
        <begin position="397"/>
        <end position="445"/>
    </location>
</feature>
<feature type="compositionally biased region" description="Low complexity" evidence="7">
    <location>
        <begin position="1015"/>
        <end position="1034"/>
    </location>
</feature>
<evidence type="ECO:0000256" key="7">
    <source>
        <dbReference type="SAM" id="MobiDB-lite"/>
    </source>
</evidence>
<reference evidence="9 10" key="1">
    <citation type="submission" date="2021-12" db="EMBL/GenBank/DDBJ databases">
        <title>High titer production of polyol ester of fatty acids by Rhodotorula paludigena BS15 towards product separation-free biomass refinery.</title>
        <authorList>
            <person name="Mano J."/>
            <person name="Ono H."/>
            <person name="Tanaka T."/>
            <person name="Naito K."/>
            <person name="Sushida H."/>
            <person name="Ike M."/>
            <person name="Tokuyasu K."/>
            <person name="Kitaoka M."/>
        </authorList>
    </citation>
    <scope>NUCLEOTIDE SEQUENCE [LARGE SCALE GENOMIC DNA]</scope>
    <source>
        <strain evidence="9 10">BS15</strain>
    </source>
</reference>
<dbReference type="InterPro" id="IPR022783">
    <property type="entry name" value="GCFC_dom"/>
</dbReference>
<keyword evidence="5" id="KW-0508">mRNA splicing</keyword>
<dbReference type="Pfam" id="PF12457">
    <property type="entry name" value="TIP_N"/>
    <property type="match status" value="1"/>
</dbReference>
<dbReference type="Pfam" id="PF01585">
    <property type="entry name" value="G-patch"/>
    <property type="match status" value="1"/>
</dbReference>
<dbReference type="PANTHER" id="PTHR23329">
    <property type="entry name" value="TUFTELIN-INTERACTING PROTEIN 11-RELATED"/>
    <property type="match status" value="1"/>
</dbReference>
<dbReference type="InterPro" id="IPR022159">
    <property type="entry name" value="STIP/TFIP11_N"/>
</dbReference>
<feature type="region of interest" description="Disordered" evidence="7">
    <location>
        <begin position="1199"/>
        <end position="1262"/>
    </location>
</feature>
<feature type="compositionally biased region" description="Low complexity" evidence="7">
    <location>
        <begin position="239"/>
        <end position="267"/>
    </location>
</feature>
<evidence type="ECO:0000259" key="8">
    <source>
        <dbReference type="PROSITE" id="PS50174"/>
    </source>
</evidence>
<evidence type="ECO:0000313" key="9">
    <source>
        <dbReference type="EMBL" id="GJN87352.1"/>
    </source>
</evidence>
<evidence type="ECO:0000256" key="4">
    <source>
        <dbReference type="ARBA" id="ARBA00022728"/>
    </source>
</evidence>
<keyword evidence="3" id="KW-0507">mRNA processing</keyword>
<feature type="region of interest" description="Disordered" evidence="7">
    <location>
        <begin position="130"/>
        <end position="293"/>
    </location>
</feature>
<name>A0AAV5GE36_9BASI</name>
<dbReference type="PANTHER" id="PTHR23329:SF1">
    <property type="entry name" value="TUFTELIN-INTERACTING PROTEIN 11"/>
    <property type="match status" value="1"/>
</dbReference>
<sequence length="1435" mass="154376">MARRKQKWMDDGSDSDSSSPLDDPDDAFDPDDPDVAAERELFRNPYAAHRGKKRTREQLQEDATYGIWAADDGDGGAGRGAQGVGSSRGAQGKKPDYTKIPTFVAAGAAPSSSKSAAPTDNLSTALPIEAAREDEEDIAMELGGSSEDEGVMSAENIATRQLDEEDDDETVGDQAEDDDDLPPVAGLAPPPAAPATEPNLAAAPATSSLGFAPRGVGSSRGGIGARAGIGGRGGGGIGSSARAGLGAKPAMAFAAATAASSSSGTASPMEGASTPHTGLGAAGRAGIGGAARAGLGAAGGAGAGIGARPNQSLVDALRAELAGPAPASPAETATDSLSNSRTTSPASPPAVADDAAPRERRSFLPTAPKPPGAAGGPVPRSKLSKAESAHFASLASSGSVGMKMLEKMGWQSGTGLGKERQGIVTPVGEGQKLRKKNAGIQSGERSKGALLEEARRKGHAGDDETGDSATRAAAAAEKKHAAHANAWQSARPKKEKKAKTQYKTYEEIVAEQGAGEGEMQQELLVDLNGQALPNQSLSSLPAFGAGSADPTRLPELRHNLTLLCSTFSSTLRSLAREGAGVEQRRAYLASEEQRMRRVVEAQERKLAQLRGVVQCVERVRELESEAVELCRALEGQGDEAVKPEEVLGRFEDEFDRLLGEFANEYEEMGLDEVVVGAITPVLRRLWQSWDPLASPSYTVSQLKRFRKLFLIDKHAIPSTAESSNELDVYGAQAQADKIAAARKRQAERQMTAYETLMWTVWLPRVRSAVNNSWSPANPQPLVSLYTAWLPLLPSFLRDNMLDQLILPKVSSAIADWSPSSAKRGASPSLHTLVFPWLEHAGERMDMVLDEAKRKVRGWLKGWKARDGVPSGLEAWKDAFSKSDWDTLLLKHVLPQLGALLRDKFVVNPRSQDLAPLDAVLGWRTLLRSSMLSQLIEAEFFPKWGDALYVWLTSEPNLEQVAEYSWWKSYFGDEVVALSGVSRGFRKGLDLMNQAMALGEDAKYRLKKPDFTPKHSTSSSATATSRTAPSTRPSTTVPPAPAAEDVSFRAVVEEIAAGANLVFLPTGKVAPQGQTTFRVSRNIDGKGGVTVYLEDDVVWVLEKGGEYSPVGVEEMVNRASNVKREDAAPLAPLTNAALPRLAVKEEEQDADSPHQIPGPIDGVPEQVKEEDENVEALSQGIGSGRRCSARASTVLSYAEEVVLDDEDDEDFASVGPTDEEDDDAEISDPEASPRRVKREQSSPQHVRRQHSPVKAEDDDEEKKAKFALHERTFSSLATGHVRDITGAPNYAVFMQMDQPSETGLETWEPWGIYRIVWSGTALPHEYEELSAAEQMTIVDVFMDYLTDPKPKRYNKFLFYQTVAPVDSVDLDVRVDLWGTRHELSTPQQRYAIDWCLRNNVGLNVGYNMWAWVGPNDREVADIRAREPAGRAARAAK</sequence>
<feature type="compositionally biased region" description="Acidic residues" evidence="7">
    <location>
        <begin position="22"/>
        <end position="35"/>
    </location>
</feature>
<feature type="region of interest" description="Disordered" evidence="7">
    <location>
        <begin position="323"/>
        <end position="385"/>
    </location>
</feature>
<feature type="region of interest" description="Disordered" evidence="7">
    <location>
        <begin position="412"/>
        <end position="498"/>
    </location>
</feature>
<dbReference type="SMART" id="SM00443">
    <property type="entry name" value="G_patch"/>
    <property type="match status" value="1"/>
</dbReference>
<accession>A0AAV5GE36</accession>
<dbReference type="PROSITE" id="PS50174">
    <property type="entry name" value="G_PATCH"/>
    <property type="match status" value="1"/>
</dbReference>
<dbReference type="InterPro" id="IPR045211">
    <property type="entry name" value="TFP11/STIP/Ntr1"/>
</dbReference>
<evidence type="ECO:0000256" key="1">
    <source>
        <dbReference type="ARBA" id="ARBA00004123"/>
    </source>
</evidence>
<feature type="region of interest" description="Disordered" evidence="7">
    <location>
        <begin position="1144"/>
        <end position="1163"/>
    </location>
</feature>
<feature type="compositionally biased region" description="Low complexity" evidence="7">
    <location>
        <begin position="194"/>
        <end position="205"/>
    </location>
</feature>
<feature type="region of interest" description="Disordered" evidence="7">
    <location>
        <begin position="1"/>
        <end position="97"/>
    </location>
</feature>
<dbReference type="EMBL" id="BQKY01000001">
    <property type="protein sequence ID" value="GJN87352.1"/>
    <property type="molecule type" value="Genomic_DNA"/>
</dbReference>
<dbReference type="GO" id="GO:0000390">
    <property type="term" value="P:spliceosomal complex disassembly"/>
    <property type="evidence" value="ECO:0007669"/>
    <property type="project" value="InterPro"/>
</dbReference>
<dbReference type="Proteomes" id="UP001342314">
    <property type="component" value="Unassembled WGS sequence"/>
</dbReference>
<evidence type="ECO:0000256" key="3">
    <source>
        <dbReference type="ARBA" id="ARBA00022664"/>
    </source>
</evidence>
<dbReference type="GO" id="GO:0071008">
    <property type="term" value="C:U2-type post-mRNA release spliceosomal complex"/>
    <property type="evidence" value="ECO:0007669"/>
    <property type="project" value="TreeGrafter"/>
</dbReference>
<feature type="compositionally biased region" description="Polar residues" evidence="7">
    <location>
        <begin position="331"/>
        <end position="343"/>
    </location>
</feature>
<evidence type="ECO:0000256" key="6">
    <source>
        <dbReference type="ARBA" id="ARBA00023242"/>
    </source>
</evidence>
<dbReference type="GO" id="GO:0003676">
    <property type="term" value="F:nucleic acid binding"/>
    <property type="evidence" value="ECO:0007669"/>
    <property type="project" value="InterPro"/>
</dbReference>
<feature type="compositionally biased region" description="Acidic residues" evidence="7">
    <location>
        <begin position="1200"/>
        <end position="1227"/>
    </location>
</feature>
<feature type="compositionally biased region" description="Acidic residues" evidence="7">
    <location>
        <begin position="163"/>
        <end position="181"/>
    </location>
</feature>
<feature type="compositionally biased region" description="Gly residues" evidence="7">
    <location>
        <begin position="218"/>
        <end position="238"/>
    </location>
</feature>
<dbReference type="Pfam" id="PF07842">
    <property type="entry name" value="GCFC"/>
    <property type="match status" value="1"/>
</dbReference>
<comment type="subcellular location">
    <subcellularLocation>
        <location evidence="1">Nucleus</location>
    </subcellularLocation>
</comment>
<protein>
    <recommendedName>
        <fullName evidence="8">G-patch domain-containing protein</fullName>
    </recommendedName>
</protein>